<dbReference type="EMBL" id="DRZI01000295">
    <property type="protein sequence ID" value="HHP82377.1"/>
    <property type="molecule type" value="Genomic_DNA"/>
</dbReference>
<dbReference type="GO" id="GO:0043793">
    <property type="term" value="F:beta-ribofuranosylaminobenzene 5'-phosphate synthase activity"/>
    <property type="evidence" value="ECO:0007669"/>
    <property type="project" value="UniProtKB-EC"/>
</dbReference>
<comment type="pathway">
    <text evidence="2">Cofactor biosynthesis; 5,6,7,8-tetrahydromethanopterin biosynthesis.</text>
</comment>
<dbReference type="Pfam" id="PF08544">
    <property type="entry name" value="GHMP_kinases_C"/>
    <property type="match status" value="1"/>
</dbReference>
<sequence>MVMEGIVVESSARLHLGFYNFLVDNIVYGGLGVAIEYPKISIKVSKSDRLSIVNKSGVDVEDAVRSTINKMNVDNIKIEILEAIPRHVGLGSTTQTMLATGYAISKLFNLRYSVEEIAVLLGRGRDSGIGIATFKYGGFIVDSGRVLSETSFVTPPRDTLDIPQIIFRSKLPRNWYFLVFTPRGIKGFDEKSERVAMDMPREIPKDIQFELYKLLILYIIPAVVRRDVDIFGKALTKLQFIVGEYFSRYQGGVFCCKESEYIVNSMLRNGVYGAGQSSWGPTVYGVVEGYSKARRVLAKTLAEIQSKGLDVVYYIVRARNKGVLLKYID</sequence>
<accession>A0A7C5TJ90</accession>
<evidence type="ECO:0000259" key="4">
    <source>
        <dbReference type="Pfam" id="PF08544"/>
    </source>
</evidence>
<gene>
    <name evidence="5" type="ORF">ENM84_06915</name>
</gene>
<dbReference type="PANTHER" id="PTHR20861">
    <property type="entry name" value="HOMOSERINE/4-DIPHOSPHOCYTIDYL-2-C-METHYL-D-ERYTHRITOL KINASE"/>
    <property type="match status" value="1"/>
</dbReference>
<keyword evidence="2" id="KW-0328">Glycosyltransferase</keyword>
<dbReference type="AlphaFoldDB" id="A0A7C5TJ90"/>
<dbReference type="NCBIfam" id="TIGR00144">
    <property type="entry name" value="beta_RFAP_syn"/>
    <property type="match status" value="1"/>
</dbReference>
<evidence type="ECO:0000313" key="5">
    <source>
        <dbReference type="EMBL" id="HHP82377.1"/>
    </source>
</evidence>
<feature type="domain" description="GHMP kinase N-terminal" evidence="3">
    <location>
        <begin position="63"/>
        <end position="138"/>
    </location>
</feature>
<dbReference type="InterPro" id="IPR006204">
    <property type="entry name" value="GHMP_kinase_N_dom"/>
</dbReference>
<evidence type="ECO:0000256" key="1">
    <source>
        <dbReference type="ARBA" id="ARBA00022679"/>
    </source>
</evidence>
<dbReference type="PANTHER" id="PTHR20861:SF6">
    <property type="entry name" value="BETA-RIBOFURANOSYLPHENOL 5'-PHOSPHATE SYNTHASE"/>
    <property type="match status" value="1"/>
</dbReference>
<keyword evidence="5" id="KW-0418">Kinase</keyword>
<dbReference type="PIRSF" id="PIRSF004884">
    <property type="entry name" value="Sugar_kin_arch"/>
    <property type="match status" value="1"/>
</dbReference>
<dbReference type="InterPro" id="IPR013750">
    <property type="entry name" value="GHMP_kinase_C_dom"/>
</dbReference>
<organism evidence="5">
    <name type="scientific">Ignisphaera aggregans</name>
    <dbReference type="NCBI Taxonomy" id="334771"/>
    <lineage>
        <taxon>Archaea</taxon>
        <taxon>Thermoproteota</taxon>
        <taxon>Thermoprotei</taxon>
        <taxon>Desulfurococcales</taxon>
        <taxon>Desulfurococcaceae</taxon>
        <taxon>Ignisphaera</taxon>
    </lineage>
</organism>
<dbReference type="GO" id="GO:0005524">
    <property type="term" value="F:ATP binding"/>
    <property type="evidence" value="ECO:0007669"/>
    <property type="project" value="UniProtKB-UniRule"/>
</dbReference>
<reference evidence="5" key="1">
    <citation type="journal article" date="2020" name="mSystems">
        <title>Genome- and Community-Level Interaction Insights into Carbon Utilization and Element Cycling Functions of Hydrothermarchaeota in Hydrothermal Sediment.</title>
        <authorList>
            <person name="Zhou Z."/>
            <person name="Liu Y."/>
            <person name="Xu W."/>
            <person name="Pan J."/>
            <person name="Luo Z.H."/>
            <person name="Li M."/>
        </authorList>
    </citation>
    <scope>NUCLEOTIDE SEQUENCE [LARGE SCALE GENOMIC DNA]</scope>
    <source>
        <strain evidence="5">SpSt-1121</strain>
    </source>
</reference>
<feature type="domain" description="GHMP kinase C-terminal" evidence="4">
    <location>
        <begin position="220"/>
        <end position="299"/>
    </location>
</feature>
<comment type="similarity">
    <text evidence="2">Belongs to the beta-RFA-P synthase family.</text>
</comment>
<protein>
    <recommendedName>
        <fullName evidence="2">Beta-ribofuranosylaminobenzene 5'-phosphate synthase</fullName>
        <shortName evidence="2">Beta-RFA-P synthase</shortName>
        <ecNumber evidence="2">2.4.2.54</ecNumber>
    </recommendedName>
</protein>
<comment type="function">
    <text evidence="2">Catalyzes the condensation of 4-aminobenzoate (pABA) with 5-phospho-alpha-D-ribose 1-diphosphate (PRPP) to produce beta-ribofuranosylaminobenzene 5'-phosphate (beta-RFA-P).</text>
</comment>
<evidence type="ECO:0000259" key="3">
    <source>
        <dbReference type="Pfam" id="PF00288"/>
    </source>
</evidence>
<comment type="caution">
    <text evidence="5">The sequence shown here is derived from an EMBL/GenBank/DDBJ whole genome shotgun (WGS) entry which is preliminary data.</text>
</comment>
<dbReference type="EC" id="2.4.2.54" evidence="2"/>
<proteinExistence type="inferred from homology"/>
<dbReference type="Pfam" id="PF00288">
    <property type="entry name" value="GHMP_kinases_N"/>
    <property type="match status" value="1"/>
</dbReference>
<dbReference type="InterPro" id="IPR020568">
    <property type="entry name" value="Ribosomal_Su5_D2-typ_SF"/>
</dbReference>
<name>A0A7C5TJ90_9CREN</name>
<dbReference type="GO" id="GO:0016301">
    <property type="term" value="F:kinase activity"/>
    <property type="evidence" value="ECO:0007669"/>
    <property type="project" value="UniProtKB-KW"/>
</dbReference>
<evidence type="ECO:0000256" key="2">
    <source>
        <dbReference type="PIRNR" id="PIRNR004884"/>
    </source>
</evidence>
<dbReference type="InterPro" id="IPR004422">
    <property type="entry name" value="RFAP_synthase"/>
</dbReference>
<keyword evidence="1 2" id="KW-0808">Transferase</keyword>
<comment type="catalytic activity">
    <reaction evidence="2">
        <text>5-phospho-alpha-D-ribose 1-diphosphate + 4-hydroxybenzoate + H(+) = 4-(beta-D-ribofuranosyl)phenol 5'-phosphate + CO2 + diphosphate</text>
        <dbReference type="Rhea" id="RHEA:48556"/>
        <dbReference type="ChEBI" id="CHEBI:15378"/>
        <dbReference type="ChEBI" id="CHEBI:16526"/>
        <dbReference type="ChEBI" id="CHEBI:17879"/>
        <dbReference type="ChEBI" id="CHEBI:33019"/>
        <dbReference type="ChEBI" id="CHEBI:58017"/>
        <dbReference type="ChEBI" id="CHEBI:82767"/>
        <dbReference type="EC" id="2.4.2.54"/>
    </reaction>
</comment>
<dbReference type="Gene3D" id="3.30.230.10">
    <property type="match status" value="1"/>
</dbReference>
<dbReference type="SUPFAM" id="SSF54211">
    <property type="entry name" value="Ribosomal protein S5 domain 2-like"/>
    <property type="match status" value="1"/>
</dbReference>
<dbReference type="InterPro" id="IPR014721">
    <property type="entry name" value="Ribsml_uS5_D2-typ_fold_subgr"/>
</dbReference>
<dbReference type="UniPathway" id="UPA00065"/>
<comment type="subunit">
    <text evidence="2">Homodimer.</text>
</comment>